<dbReference type="PANTHER" id="PTHR42852:SF17">
    <property type="entry name" value="THIOREDOXIN-LIKE PROTEIN HI_1115"/>
    <property type="match status" value="1"/>
</dbReference>
<dbReference type="Proteomes" id="UP000198403">
    <property type="component" value="Unassembled WGS sequence"/>
</dbReference>
<evidence type="ECO:0000313" key="2">
    <source>
        <dbReference type="EMBL" id="SNS00875.1"/>
    </source>
</evidence>
<dbReference type="InterPro" id="IPR000866">
    <property type="entry name" value="AhpC/TSA"/>
</dbReference>
<reference evidence="2 3" key="1">
    <citation type="submission" date="2017-06" db="EMBL/GenBank/DDBJ databases">
        <authorList>
            <person name="Kim H.J."/>
            <person name="Triplett B.A."/>
        </authorList>
    </citation>
    <scope>NUCLEOTIDE SEQUENCE [LARGE SCALE GENOMIC DNA]</scope>
    <source>
        <strain evidence="2 3">DSM 44272</strain>
    </source>
</reference>
<keyword evidence="2" id="KW-0413">Isomerase</keyword>
<evidence type="ECO:0000313" key="3">
    <source>
        <dbReference type="Proteomes" id="UP000198403"/>
    </source>
</evidence>
<organism evidence="2 3">
    <name type="scientific">Blastococcus mobilis</name>
    <dbReference type="NCBI Taxonomy" id="1938746"/>
    <lineage>
        <taxon>Bacteria</taxon>
        <taxon>Bacillati</taxon>
        <taxon>Actinomycetota</taxon>
        <taxon>Actinomycetes</taxon>
        <taxon>Geodermatophilales</taxon>
        <taxon>Geodermatophilaceae</taxon>
        <taxon>Blastococcus</taxon>
    </lineage>
</organism>
<dbReference type="GO" id="GO:0016209">
    <property type="term" value="F:antioxidant activity"/>
    <property type="evidence" value="ECO:0007669"/>
    <property type="project" value="InterPro"/>
</dbReference>
<accession>A0A239AYU2</accession>
<feature type="domain" description="Thioredoxin" evidence="1">
    <location>
        <begin position="7"/>
        <end position="131"/>
    </location>
</feature>
<evidence type="ECO:0000259" key="1">
    <source>
        <dbReference type="PROSITE" id="PS51352"/>
    </source>
</evidence>
<dbReference type="PANTHER" id="PTHR42852">
    <property type="entry name" value="THIOL:DISULFIDE INTERCHANGE PROTEIN DSBE"/>
    <property type="match status" value="1"/>
</dbReference>
<keyword evidence="3" id="KW-1185">Reference proteome</keyword>
<dbReference type="InterPro" id="IPR050553">
    <property type="entry name" value="Thioredoxin_ResA/DsbE_sf"/>
</dbReference>
<dbReference type="InterPro" id="IPR013766">
    <property type="entry name" value="Thioredoxin_domain"/>
</dbReference>
<gene>
    <name evidence="2" type="ORF">SAMN06272737_1674</name>
</gene>
<dbReference type="SUPFAM" id="SSF52833">
    <property type="entry name" value="Thioredoxin-like"/>
    <property type="match status" value="1"/>
</dbReference>
<dbReference type="InterPro" id="IPR036249">
    <property type="entry name" value="Thioredoxin-like_sf"/>
</dbReference>
<dbReference type="AlphaFoldDB" id="A0A239AYU2"/>
<dbReference type="GO" id="GO:0016491">
    <property type="term" value="F:oxidoreductase activity"/>
    <property type="evidence" value="ECO:0007669"/>
    <property type="project" value="InterPro"/>
</dbReference>
<dbReference type="GO" id="GO:0016853">
    <property type="term" value="F:isomerase activity"/>
    <property type="evidence" value="ECO:0007669"/>
    <property type="project" value="UniProtKB-KW"/>
</dbReference>
<dbReference type="EMBL" id="FZNO01000067">
    <property type="protein sequence ID" value="SNS00875.1"/>
    <property type="molecule type" value="Genomic_DNA"/>
</dbReference>
<dbReference type="PROSITE" id="PS51352">
    <property type="entry name" value="THIOREDOXIN_2"/>
    <property type="match status" value="1"/>
</dbReference>
<name>A0A239AYU2_9ACTN</name>
<proteinExistence type="predicted"/>
<dbReference type="RefSeq" id="WP_254920891.1">
    <property type="nucleotide sequence ID" value="NZ_FZNO01000067.1"/>
</dbReference>
<protein>
    <submittedName>
        <fullName evidence="2">Thiol-disulfide isomerase or thioredoxin</fullName>
    </submittedName>
</protein>
<sequence>MPDPCPAAARGNAPELGGQTLDGQPFSSSRLAGRPAVLWFWAPWCTVCRAEAPDVAEVAAEYAGWVEVIGVAGLGDRTSMQDFVADTGTGCLVHLVDEDGELWSRFGIVSQPAFVFVDRSGGIQTFAGSLD</sequence>
<dbReference type="Gene3D" id="3.40.30.10">
    <property type="entry name" value="Glutaredoxin"/>
    <property type="match status" value="1"/>
</dbReference>
<dbReference type="Pfam" id="PF00578">
    <property type="entry name" value="AhpC-TSA"/>
    <property type="match status" value="1"/>
</dbReference>